<name>A0A1X6Y6V8_9RHOB</name>
<evidence type="ECO:0000259" key="4">
    <source>
        <dbReference type="Pfam" id="PF00294"/>
    </source>
</evidence>
<dbReference type="InterPro" id="IPR002173">
    <property type="entry name" value="Carboh/pur_kinase_PfkB_CS"/>
</dbReference>
<organism evidence="5 6">
    <name type="scientific">Roseivivax jejudonensis</name>
    <dbReference type="NCBI Taxonomy" id="1529041"/>
    <lineage>
        <taxon>Bacteria</taxon>
        <taxon>Pseudomonadati</taxon>
        <taxon>Pseudomonadota</taxon>
        <taxon>Alphaproteobacteria</taxon>
        <taxon>Rhodobacterales</taxon>
        <taxon>Roseobacteraceae</taxon>
        <taxon>Roseivivax</taxon>
    </lineage>
</organism>
<dbReference type="GO" id="GO:0016301">
    <property type="term" value="F:kinase activity"/>
    <property type="evidence" value="ECO:0007669"/>
    <property type="project" value="UniProtKB-KW"/>
</dbReference>
<dbReference type="InterPro" id="IPR052700">
    <property type="entry name" value="Carb_kinase_PfkB-like"/>
</dbReference>
<dbReference type="CDD" id="cd01168">
    <property type="entry name" value="adenosine_kinase"/>
    <property type="match status" value="1"/>
</dbReference>
<dbReference type="Proteomes" id="UP000193570">
    <property type="component" value="Unassembled WGS sequence"/>
</dbReference>
<keyword evidence="6" id="KW-1185">Reference proteome</keyword>
<dbReference type="RefSeq" id="WP_085790107.1">
    <property type="nucleotide sequence ID" value="NZ_FWFK01000001.1"/>
</dbReference>
<dbReference type="InterPro" id="IPR011611">
    <property type="entry name" value="PfkB_dom"/>
</dbReference>
<evidence type="ECO:0000313" key="6">
    <source>
        <dbReference type="Proteomes" id="UP000193570"/>
    </source>
</evidence>
<dbReference type="PROSITE" id="PS00584">
    <property type="entry name" value="PFKB_KINASES_2"/>
    <property type="match status" value="1"/>
</dbReference>
<gene>
    <name evidence="5" type="ORF">ROJ8625_00331</name>
</gene>
<dbReference type="InterPro" id="IPR029056">
    <property type="entry name" value="Ribokinase-like"/>
</dbReference>
<dbReference type="Gene3D" id="3.40.1190.20">
    <property type="match status" value="1"/>
</dbReference>
<sequence length="326" mass="32918">MTVVSKGPVVVGVGNPLVDVLAQTGPEAVARHGLTAGGMHLIEAEAAAGLYKEIGPGVRQAGGSVANTVAHLAGEPVAARFVGKLGTDDLGDVFAGEFEALDIGFETPRHATVGTGRCMVMITPDGERTMSTFLGAAQHLGPEDVVQSMPESCDMVFIEGYLWDSPEGAAVVAEAAARARKAGAQVAMTPSDAGCVERNAAAMRDFIAESCDVIVGNADEMCALADVESAQAALRWARGHVGTAAVTLSENGCLVSDMVGTAALPAEPIADVVDTTGAGDAYAAGLLGELANGSSVARAAERATELGARVVQHTGARQAAPDRGAA</sequence>
<evidence type="ECO:0000256" key="2">
    <source>
        <dbReference type="ARBA" id="ARBA00022679"/>
    </source>
</evidence>
<evidence type="ECO:0000313" key="5">
    <source>
        <dbReference type="EMBL" id="SLN12487.1"/>
    </source>
</evidence>
<keyword evidence="2" id="KW-0808">Transferase</keyword>
<protein>
    <submittedName>
        <fullName evidence="5">Aminoimidazole riboside kinase</fullName>
    </submittedName>
</protein>
<proteinExistence type="inferred from homology"/>
<accession>A0A1X6Y6V8</accession>
<dbReference type="PANTHER" id="PTHR43320:SF3">
    <property type="entry name" value="CARBOHYDRATE KINASE PFKB DOMAIN-CONTAINING PROTEIN"/>
    <property type="match status" value="1"/>
</dbReference>
<dbReference type="AlphaFoldDB" id="A0A1X6Y6V8"/>
<dbReference type="SUPFAM" id="SSF53613">
    <property type="entry name" value="Ribokinase-like"/>
    <property type="match status" value="1"/>
</dbReference>
<evidence type="ECO:0000256" key="1">
    <source>
        <dbReference type="ARBA" id="ARBA00010688"/>
    </source>
</evidence>
<dbReference type="OrthoDB" id="9813569at2"/>
<dbReference type="PANTHER" id="PTHR43320">
    <property type="entry name" value="SUGAR KINASE"/>
    <property type="match status" value="1"/>
</dbReference>
<dbReference type="Pfam" id="PF00294">
    <property type="entry name" value="PfkB"/>
    <property type="match status" value="1"/>
</dbReference>
<keyword evidence="3 5" id="KW-0418">Kinase</keyword>
<reference evidence="5 6" key="1">
    <citation type="submission" date="2017-03" db="EMBL/GenBank/DDBJ databases">
        <authorList>
            <person name="Afonso C.L."/>
            <person name="Miller P.J."/>
            <person name="Scott M.A."/>
            <person name="Spackman E."/>
            <person name="Goraichik I."/>
            <person name="Dimitrov K.M."/>
            <person name="Suarez D.L."/>
            <person name="Swayne D.E."/>
        </authorList>
    </citation>
    <scope>NUCLEOTIDE SEQUENCE [LARGE SCALE GENOMIC DNA]</scope>
    <source>
        <strain evidence="5 6">CECT 8625</strain>
    </source>
</reference>
<feature type="domain" description="Carbohydrate kinase PfkB" evidence="4">
    <location>
        <begin position="58"/>
        <end position="322"/>
    </location>
</feature>
<evidence type="ECO:0000256" key="3">
    <source>
        <dbReference type="ARBA" id="ARBA00022777"/>
    </source>
</evidence>
<dbReference type="EMBL" id="FWFK01000001">
    <property type="protein sequence ID" value="SLN12487.1"/>
    <property type="molecule type" value="Genomic_DNA"/>
</dbReference>
<comment type="similarity">
    <text evidence="1">Belongs to the carbohydrate kinase PfkB family.</text>
</comment>